<keyword evidence="3" id="KW-1185">Reference proteome</keyword>
<evidence type="ECO:0000313" key="3">
    <source>
        <dbReference type="Proteomes" id="UP000243975"/>
    </source>
</evidence>
<name>A0A103YA67_CYNCS</name>
<feature type="compositionally biased region" description="Polar residues" evidence="1">
    <location>
        <begin position="34"/>
        <end position="48"/>
    </location>
</feature>
<organism evidence="2 3">
    <name type="scientific">Cynara cardunculus var. scolymus</name>
    <name type="common">Globe artichoke</name>
    <name type="synonym">Cynara scolymus</name>
    <dbReference type="NCBI Taxonomy" id="59895"/>
    <lineage>
        <taxon>Eukaryota</taxon>
        <taxon>Viridiplantae</taxon>
        <taxon>Streptophyta</taxon>
        <taxon>Embryophyta</taxon>
        <taxon>Tracheophyta</taxon>
        <taxon>Spermatophyta</taxon>
        <taxon>Magnoliopsida</taxon>
        <taxon>eudicotyledons</taxon>
        <taxon>Gunneridae</taxon>
        <taxon>Pentapetalae</taxon>
        <taxon>asterids</taxon>
        <taxon>campanulids</taxon>
        <taxon>Asterales</taxon>
        <taxon>Asteraceae</taxon>
        <taxon>Carduoideae</taxon>
        <taxon>Cardueae</taxon>
        <taxon>Carduinae</taxon>
        <taxon>Cynara</taxon>
    </lineage>
</organism>
<proteinExistence type="predicted"/>
<gene>
    <name evidence="2" type="ORF">Ccrd_016296</name>
</gene>
<evidence type="ECO:0000313" key="2">
    <source>
        <dbReference type="EMBL" id="KVI05369.1"/>
    </source>
</evidence>
<protein>
    <submittedName>
        <fullName evidence="2">Uncharacterized protein</fullName>
    </submittedName>
</protein>
<sequence>MMMPPKHHLSPTSPENTSVTTAAVSSLTHRLSEVTRTPTRKNVSTSSELKFKPLGETQSSPSPPSLPHLTSSHTPTGSYFPPPLRLHHGSTFHVPIRLAMDASLHRRRVDRYGVRYHHLQAA</sequence>
<comment type="caution">
    <text evidence="2">The sequence shown here is derived from an EMBL/GenBank/DDBJ whole genome shotgun (WGS) entry which is preliminary data.</text>
</comment>
<dbReference type="Gramene" id="KVI05369">
    <property type="protein sequence ID" value="KVI05369"/>
    <property type="gene ID" value="Ccrd_016296"/>
</dbReference>
<dbReference type="AlphaFoldDB" id="A0A103YA67"/>
<feature type="region of interest" description="Disordered" evidence="1">
    <location>
        <begin position="1"/>
        <end position="86"/>
    </location>
</feature>
<evidence type="ECO:0000256" key="1">
    <source>
        <dbReference type="SAM" id="MobiDB-lite"/>
    </source>
</evidence>
<dbReference type="Proteomes" id="UP000243975">
    <property type="component" value="Unassembled WGS sequence"/>
</dbReference>
<reference evidence="2 3" key="1">
    <citation type="journal article" date="2016" name="Sci. Rep.">
        <title>The genome sequence of the outbreeding globe artichoke constructed de novo incorporating a phase-aware low-pass sequencing strategy of F1 progeny.</title>
        <authorList>
            <person name="Scaglione D."/>
            <person name="Reyes-Chin-Wo S."/>
            <person name="Acquadro A."/>
            <person name="Froenicke L."/>
            <person name="Portis E."/>
            <person name="Beitel C."/>
            <person name="Tirone M."/>
            <person name="Mauro R."/>
            <person name="Lo Monaco A."/>
            <person name="Mauromicale G."/>
            <person name="Faccioli P."/>
            <person name="Cattivelli L."/>
            <person name="Rieseberg L."/>
            <person name="Michelmore R."/>
            <person name="Lanteri S."/>
        </authorList>
    </citation>
    <scope>NUCLEOTIDE SEQUENCE [LARGE SCALE GENOMIC DNA]</scope>
    <source>
        <strain evidence="2">2C</strain>
    </source>
</reference>
<feature type="compositionally biased region" description="Low complexity" evidence="1">
    <location>
        <begin position="17"/>
        <end position="26"/>
    </location>
</feature>
<feature type="compositionally biased region" description="Low complexity" evidence="1">
    <location>
        <begin position="67"/>
        <end position="76"/>
    </location>
</feature>
<accession>A0A103YA67</accession>
<dbReference type="EMBL" id="LEKV01001873">
    <property type="protein sequence ID" value="KVI05369.1"/>
    <property type="molecule type" value="Genomic_DNA"/>
</dbReference>